<dbReference type="InterPro" id="IPR004104">
    <property type="entry name" value="Gfo/Idh/MocA-like_OxRdtase_C"/>
</dbReference>
<dbReference type="Pfam" id="PF01408">
    <property type="entry name" value="GFO_IDH_MocA"/>
    <property type="match status" value="1"/>
</dbReference>
<dbReference type="InterPro" id="IPR051317">
    <property type="entry name" value="Gfo/Idh/MocA_oxidoreduct"/>
</dbReference>
<dbReference type="Gene3D" id="3.30.360.10">
    <property type="entry name" value="Dihydrodipicolinate Reductase, domain 2"/>
    <property type="match status" value="1"/>
</dbReference>
<accession>A0A9W9JZL6</accession>
<dbReference type="Proteomes" id="UP001149165">
    <property type="component" value="Unassembled WGS sequence"/>
</dbReference>
<evidence type="ECO:0008006" key="7">
    <source>
        <dbReference type="Google" id="ProtNLM"/>
    </source>
</evidence>
<dbReference type="EMBL" id="JAPQKH010000007">
    <property type="protein sequence ID" value="KAJ5087734.1"/>
    <property type="molecule type" value="Genomic_DNA"/>
</dbReference>
<protein>
    <recommendedName>
        <fullName evidence="7">NAD binding Rossmann fold oxidoreductase</fullName>
    </recommendedName>
</protein>
<dbReference type="Gene3D" id="3.40.50.720">
    <property type="entry name" value="NAD(P)-binding Rossmann-like Domain"/>
    <property type="match status" value="1"/>
</dbReference>
<evidence type="ECO:0000256" key="2">
    <source>
        <dbReference type="ARBA" id="ARBA00023002"/>
    </source>
</evidence>
<dbReference type="InterPro" id="IPR000683">
    <property type="entry name" value="Gfo/Idh/MocA-like_OxRdtase_N"/>
</dbReference>
<feature type="domain" description="Gfo/Idh/MocA-like oxidoreductase N-terminal" evidence="3">
    <location>
        <begin position="7"/>
        <end position="125"/>
    </location>
</feature>
<evidence type="ECO:0000313" key="5">
    <source>
        <dbReference type="EMBL" id="KAJ5087734.1"/>
    </source>
</evidence>
<comment type="similarity">
    <text evidence="1">Belongs to the Gfo/Idh/MocA family.</text>
</comment>
<dbReference type="AlphaFoldDB" id="A0A9W9JZL6"/>
<feature type="domain" description="Gfo/Idh/MocA-like oxidoreductase C-terminal" evidence="4">
    <location>
        <begin position="139"/>
        <end position="359"/>
    </location>
</feature>
<reference evidence="5" key="1">
    <citation type="submission" date="2022-11" db="EMBL/GenBank/DDBJ databases">
        <authorList>
            <person name="Petersen C."/>
        </authorList>
    </citation>
    <scope>NUCLEOTIDE SEQUENCE</scope>
    <source>
        <strain evidence="5">IBT 30069</strain>
    </source>
</reference>
<keyword evidence="6" id="KW-1185">Reference proteome</keyword>
<evidence type="ECO:0000259" key="3">
    <source>
        <dbReference type="Pfam" id="PF01408"/>
    </source>
</evidence>
<dbReference type="GO" id="GO:0016491">
    <property type="term" value="F:oxidoreductase activity"/>
    <property type="evidence" value="ECO:0007669"/>
    <property type="project" value="UniProtKB-KW"/>
</dbReference>
<dbReference type="InterPro" id="IPR036291">
    <property type="entry name" value="NAD(P)-bd_dom_sf"/>
</dbReference>
<gene>
    <name evidence="5" type="ORF">N7456_011350</name>
</gene>
<sequence>MASKTYNVGIIGYGFSAKIFHIPFVAQIPELKLYAVVQRTPKPDDDAEKDHPGVKSYRTTDELVQDSAVDIVIVTTAPDSHFALCKAALEAGKHVVCEKPFTPTHKEAADLVAIANKENKLLAVYQNRRWDADFVTLTKLVKNGSLGRISEFETHFDRHRPEEPAEDASKWKNKVIPGGSAVYDLGTHLLDQAVHLLGVPQRVTGFIGSSRAVNSSSYEDSFTVLFHYANNTLVTAKATVVSPEEEQLRFWVRGEKGSFKKFHIDIQEDQLKAGMKPDESGYGREPSERYGTLTTFQDGKPVKEVVPTVEPPTYTEYYRKFVRALGGEGQLPASGAEAAEVIRLIELARESSETGRTIDV</sequence>
<dbReference type="Pfam" id="PF02894">
    <property type="entry name" value="GFO_IDH_MocA_C"/>
    <property type="match status" value="1"/>
</dbReference>
<dbReference type="PANTHER" id="PTHR43708:SF5">
    <property type="entry name" value="CONSERVED EXPRESSED OXIDOREDUCTASE (EUROFUNG)-RELATED"/>
    <property type="match status" value="1"/>
</dbReference>
<name>A0A9W9JZL6_9EURO</name>
<organism evidence="5 6">
    <name type="scientific">Penicillium angulare</name>
    <dbReference type="NCBI Taxonomy" id="116970"/>
    <lineage>
        <taxon>Eukaryota</taxon>
        <taxon>Fungi</taxon>
        <taxon>Dikarya</taxon>
        <taxon>Ascomycota</taxon>
        <taxon>Pezizomycotina</taxon>
        <taxon>Eurotiomycetes</taxon>
        <taxon>Eurotiomycetidae</taxon>
        <taxon>Eurotiales</taxon>
        <taxon>Aspergillaceae</taxon>
        <taxon>Penicillium</taxon>
    </lineage>
</organism>
<dbReference type="PANTHER" id="PTHR43708">
    <property type="entry name" value="CONSERVED EXPRESSED OXIDOREDUCTASE (EUROFUNG)"/>
    <property type="match status" value="1"/>
</dbReference>
<evidence type="ECO:0000313" key="6">
    <source>
        <dbReference type="Proteomes" id="UP001149165"/>
    </source>
</evidence>
<dbReference type="OrthoDB" id="2129491at2759"/>
<dbReference type="SUPFAM" id="SSF51735">
    <property type="entry name" value="NAD(P)-binding Rossmann-fold domains"/>
    <property type="match status" value="1"/>
</dbReference>
<evidence type="ECO:0000256" key="1">
    <source>
        <dbReference type="ARBA" id="ARBA00010928"/>
    </source>
</evidence>
<keyword evidence="2" id="KW-0560">Oxidoreductase</keyword>
<proteinExistence type="inferred from homology"/>
<reference evidence="5" key="2">
    <citation type="journal article" date="2023" name="IMA Fungus">
        <title>Comparative genomic study of the Penicillium genus elucidates a diverse pangenome and 15 lateral gene transfer events.</title>
        <authorList>
            <person name="Petersen C."/>
            <person name="Sorensen T."/>
            <person name="Nielsen M.R."/>
            <person name="Sondergaard T.E."/>
            <person name="Sorensen J.L."/>
            <person name="Fitzpatrick D.A."/>
            <person name="Frisvad J.C."/>
            <person name="Nielsen K.L."/>
        </authorList>
    </citation>
    <scope>NUCLEOTIDE SEQUENCE</scope>
    <source>
        <strain evidence="5">IBT 30069</strain>
    </source>
</reference>
<evidence type="ECO:0000259" key="4">
    <source>
        <dbReference type="Pfam" id="PF02894"/>
    </source>
</evidence>
<comment type="caution">
    <text evidence="5">The sequence shown here is derived from an EMBL/GenBank/DDBJ whole genome shotgun (WGS) entry which is preliminary data.</text>
</comment>
<dbReference type="GO" id="GO:0000166">
    <property type="term" value="F:nucleotide binding"/>
    <property type="evidence" value="ECO:0007669"/>
    <property type="project" value="InterPro"/>
</dbReference>